<name>A0A6M2EX12_9ROSI</name>
<dbReference type="AlphaFoldDB" id="A0A6M2EX12"/>
<organism evidence="1">
    <name type="scientific">Populus davidiana</name>
    <dbReference type="NCBI Taxonomy" id="266767"/>
    <lineage>
        <taxon>Eukaryota</taxon>
        <taxon>Viridiplantae</taxon>
        <taxon>Streptophyta</taxon>
        <taxon>Embryophyta</taxon>
        <taxon>Tracheophyta</taxon>
        <taxon>Spermatophyta</taxon>
        <taxon>Magnoliopsida</taxon>
        <taxon>eudicotyledons</taxon>
        <taxon>Gunneridae</taxon>
        <taxon>Pentapetalae</taxon>
        <taxon>rosids</taxon>
        <taxon>fabids</taxon>
        <taxon>Malpighiales</taxon>
        <taxon>Salicaceae</taxon>
        <taxon>Saliceae</taxon>
        <taxon>Populus</taxon>
    </lineage>
</organism>
<protein>
    <submittedName>
        <fullName evidence="1">Uncharacterized protein</fullName>
    </submittedName>
</protein>
<reference evidence="1" key="1">
    <citation type="submission" date="2020-03" db="EMBL/GenBank/DDBJ databases">
        <authorList>
            <person name="Zhang R."/>
        </authorList>
    </citation>
    <scope>NUCLEOTIDE SEQUENCE</scope>
</reference>
<sequence>MSNLSQKFFCGGFRIEIPNWLPYKHRKNYASKIPDVRGSLQHITRLAWQTSCRRLHNNFFLLATFHLDELHVSLDTSSEQDCLHSITDLLPSCGPHICNETFVSHFFNKLHCP</sequence>
<evidence type="ECO:0000313" key="1">
    <source>
        <dbReference type="EMBL" id="NUU87945.1"/>
    </source>
</evidence>
<dbReference type="EMBL" id="GILB01007612">
    <property type="protein sequence ID" value="NUU87945.1"/>
    <property type="molecule type" value="Transcribed_RNA"/>
</dbReference>
<proteinExistence type="predicted"/>
<accession>A0A6M2EX12</accession>